<feature type="transmembrane region" description="Helical" evidence="1">
    <location>
        <begin position="161"/>
        <end position="178"/>
    </location>
</feature>
<dbReference type="GO" id="GO:0005886">
    <property type="term" value="C:plasma membrane"/>
    <property type="evidence" value="ECO:0007669"/>
    <property type="project" value="TreeGrafter"/>
</dbReference>
<dbReference type="PIRSF" id="PIRSF016660">
    <property type="entry name" value="YedI"/>
    <property type="match status" value="1"/>
</dbReference>
<sequence>MKVALYVMFIAIFFELGSFMAGTNLLTLLDDITTLLDDIATMSKVATKKTAGVLGDDLALNAQQVTGVAAERELPVVWAVAKGSFLNKAILVPAALLISVWLPWLITPLLMMGGLFLCFEGAEKVFAKFLPHHNEVVDEDEKLDLVEYEKQKIKGAIRTDFILSAEIIVITLGTVAGATLLNQALVLCVIAIIMTIGVYGLVAGIVKLDDAGLYLLNQSKVSANKFKELLGKGLLAAAPRLMQFLAFAGTIAMFLVGGGILVHGVELLHHTQVDVTSYAQSVAGGTGEVLAPLLFDGLLGVIAGLVVVLIHVSYTKLFKK</sequence>
<dbReference type="Proteomes" id="UP000016505">
    <property type="component" value="Chromosome I"/>
</dbReference>
<feature type="transmembrane region" description="Helical" evidence="1">
    <location>
        <begin position="184"/>
        <end position="206"/>
    </location>
</feature>
<dbReference type="EMBL" id="CP011025">
    <property type="protein sequence ID" value="ATC88144.1"/>
    <property type="molecule type" value="Genomic_DNA"/>
</dbReference>
<accession>A0A290S7I7</accession>
<evidence type="ECO:0000313" key="3">
    <source>
        <dbReference type="Proteomes" id="UP000016505"/>
    </source>
</evidence>
<name>A0A290S7I7_9GAMM</name>
<organism evidence="2 3">
    <name type="scientific">Pseudoalteromonas arctica A 37-1-2</name>
    <dbReference type="NCBI Taxonomy" id="1117313"/>
    <lineage>
        <taxon>Bacteria</taxon>
        <taxon>Pseudomonadati</taxon>
        <taxon>Pseudomonadota</taxon>
        <taxon>Gammaproteobacteria</taxon>
        <taxon>Alteromonadales</taxon>
        <taxon>Pseudoalteromonadaceae</taxon>
        <taxon>Pseudoalteromonas</taxon>
    </lineage>
</organism>
<keyword evidence="1" id="KW-0812">Transmembrane</keyword>
<evidence type="ECO:0000256" key="1">
    <source>
        <dbReference type="SAM" id="Phobius"/>
    </source>
</evidence>
<dbReference type="PANTHER" id="PTHR30503:SF3">
    <property type="entry name" value="INNER MEMBRANE PROTEIN YEDI"/>
    <property type="match status" value="1"/>
</dbReference>
<dbReference type="InterPro" id="IPR008526">
    <property type="entry name" value="YedI"/>
</dbReference>
<dbReference type="Pfam" id="PF05661">
    <property type="entry name" value="DUF808"/>
    <property type="match status" value="1"/>
</dbReference>
<keyword evidence="1" id="KW-1133">Transmembrane helix</keyword>
<evidence type="ECO:0000313" key="2">
    <source>
        <dbReference type="EMBL" id="ATC88144.1"/>
    </source>
</evidence>
<reference evidence="2 3" key="1">
    <citation type="journal article" date="2012" name="J. Bacteriol.">
        <title>Genome sequences of type strains of seven species of the marine bacterium Pseudoalteromonas.</title>
        <authorList>
            <person name="Xie B.B."/>
            <person name="Shu Y.L."/>
            <person name="Qin Q.L."/>
            <person name="Rong J.C."/>
            <person name="Zhang X.Y."/>
            <person name="Chen X.L."/>
            <person name="Shi M."/>
            <person name="He H.L."/>
            <person name="Zhou B.C."/>
            <person name="Zhang Y.Z."/>
        </authorList>
    </citation>
    <scope>NUCLEOTIDE SEQUENCE [LARGE SCALE GENOMIC DNA]</scope>
    <source>
        <strain evidence="2 3">A 37-1-2</strain>
    </source>
</reference>
<feature type="transmembrane region" description="Helical" evidence="1">
    <location>
        <begin position="289"/>
        <end position="314"/>
    </location>
</feature>
<feature type="transmembrane region" description="Helical" evidence="1">
    <location>
        <begin position="244"/>
        <end position="269"/>
    </location>
</feature>
<dbReference type="AlphaFoldDB" id="A0A290S7I7"/>
<dbReference type="KEGG" id="part:PARC_a3819"/>
<keyword evidence="1" id="KW-0472">Membrane</keyword>
<protein>
    <recommendedName>
        <fullName evidence="4">Inner membrane protein YedI</fullName>
    </recommendedName>
</protein>
<proteinExistence type="predicted"/>
<feature type="transmembrane region" description="Helical" evidence="1">
    <location>
        <begin position="90"/>
        <end position="119"/>
    </location>
</feature>
<evidence type="ECO:0008006" key="4">
    <source>
        <dbReference type="Google" id="ProtNLM"/>
    </source>
</evidence>
<gene>
    <name evidence="2" type="ORF">PARC_a3819</name>
</gene>
<dbReference type="PANTHER" id="PTHR30503">
    <property type="entry name" value="INNER MEMBRANE PROTEIN YEDI"/>
    <property type="match status" value="1"/>
</dbReference>